<comment type="caution">
    <text evidence="1">The sequence shown here is derived from an EMBL/GenBank/DDBJ whole genome shotgun (WGS) entry which is preliminary data.</text>
</comment>
<reference evidence="1 2" key="1">
    <citation type="journal article" date="2017" name="Curr. Biol.">
        <title>The Evolution of Venom by Co-option of Single-Copy Genes.</title>
        <authorList>
            <person name="Martinson E.O."/>
            <person name="Mrinalini"/>
            <person name="Kelkar Y.D."/>
            <person name="Chang C.H."/>
            <person name="Werren J.H."/>
        </authorList>
    </citation>
    <scope>NUCLEOTIDE SEQUENCE [LARGE SCALE GENOMIC DNA]</scope>
    <source>
        <strain evidence="1 2">Alberta</strain>
        <tissue evidence="1">Whole body</tissue>
    </source>
</reference>
<proteinExistence type="predicted"/>
<dbReference type="Proteomes" id="UP000215335">
    <property type="component" value="Unassembled WGS sequence"/>
</dbReference>
<dbReference type="EMBL" id="NNAY01001008">
    <property type="protein sequence ID" value="OXU25508.1"/>
    <property type="molecule type" value="Genomic_DNA"/>
</dbReference>
<evidence type="ECO:0000313" key="1">
    <source>
        <dbReference type="EMBL" id="OXU25508.1"/>
    </source>
</evidence>
<sequence length="110" mass="13097">MNFNCEFYNNYCLKKIILITYYKQNLFLRQKLLIATRNEQIFCYPLRTVKTPQLYNVFKFATLNFAYRGKITTFYNKGYMMLCNSKKVGQISESLPRVRISGLLLISYLS</sequence>
<name>A0A232F4U9_9HYME</name>
<organism evidence="1 2">
    <name type="scientific">Trichomalopsis sarcophagae</name>
    <dbReference type="NCBI Taxonomy" id="543379"/>
    <lineage>
        <taxon>Eukaryota</taxon>
        <taxon>Metazoa</taxon>
        <taxon>Ecdysozoa</taxon>
        <taxon>Arthropoda</taxon>
        <taxon>Hexapoda</taxon>
        <taxon>Insecta</taxon>
        <taxon>Pterygota</taxon>
        <taxon>Neoptera</taxon>
        <taxon>Endopterygota</taxon>
        <taxon>Hymenoptera</taxon>
        <taxon>Apocrita</taxon>
        <taxon>Proctotrupomorpha</taxon>
        <taxon>Chalcidoidea</taxon>
        <taxon>Pteromalidae</taxon>
        <taxon>Pteromalinae</taxon>
        <taxon>Trichomalopsis</taxon>
    </lineage>
</organism>
<protein>
    <submittedName>
        <fullName evidence="1">Uncharacterized protein</fullName>
    </submittedName>
</protein>
<gene>
    <name evidence="1" type="ORF">TSAR_009326</name>
</gene>
<evidence type="ECO:0000313" key="2">
    <source>
        <dbReference type="Proteomes" id="UP000215335"/>
    </source>
</evidence>
<keyword evidence="2" id="KW-1185">Reference proteome</keyword>
<accession>A0A232F4U9</accession>
<dbReference type="AlphaFoldDB" id="A0A232F4U9"/>